<dbReference type="Gene3D" id="3.30.200.20">
    <property type="entry name" value="Phosphorylase Kinase, domain 1"/>
    <property type="match status" value="1"/>
</dbReference>
<dbReference type="InterPro" id="IPR017441">
    <property type="entry name" value="Protein_kinase_ATP_BS"/>
</dbReference>
<feature type="domain" description="Protein kinase" evidence="7">
    <location>
        <begin position="167"/>
        <end position="440"/>
    </location>
</feature>
<dbReference type="SMART" id="SM00220">
    <property type="entry name" value="S_TKc"/>
    <property type="match status" value="1"/>
</dbReference>
<dbReference type="Proteomes" id="UP001362999">
    <property type="component" value="Unassembled WGS sequence"/>
</dbReference>
<dbReference type="InterPro" id="IPR000253">
    <property type="entry name" value="FHA_dom"/>
</dbReference>
<evidence type="ECO:0000256" key="3">
    <source>
        <dbReference type="ARBA" id="ARBA00022840"/>
    </source>
</evidence>
<dbReference type="FunFam" id="1.10.510.10:FF:000571">
    <property type="entry name" value="Maternal embryonic leucine zipper kinase"/>
    <property type="match status" value="1"/>
</dbReference>
<feature type="compositionally biased region" description="Pro residues" evidence="5">
    <location>
        <begin position="594"/>
        <end position="624"/>
    </location>
</feature>
<dbReference type="PROSITE" id="PS50011">
    <property type="entry name" value="PROTEIN_KINASE_DOM"/>
    <property type="match status" value="1"/>
</dbReference>
<dbReference type="InterPro" id="IPR011009">
    <property type="entry name" value="Kinase-like_dom_sf"/>
</dbReference>
<dbReference type="PROSITE" id="PS00107">
    <property type="entry name" value="PROTEIN_KINASE_ATP"/>
    <property type="match status" value="1"/>
</dbReference>
<comment type="similarity">
    <text evidence="1">Belongs to the protein kinase superfamily. CAMK Ser/Thr protein kinase family. CHEK2 subfamily.</text>
</comment>
<dbReference type="GO" id="GO:0005737">
    <property type="term" value="C:cytoplasm"/>
    <property type="evidence" value="ECO:0007669"/>
    <property type="project" value="TreeGrafter"/>
</dbReference>
<dbReference type="Gene3D" id="2.60.200.20">
    <property type="match status" value="1"/>
</dbReference>
<dbReference type="Pfam" id="PF00498">
    <property type="entry name" value="FHA"/>
    <property type="match status" value="1"/>
</dbReference>
<proteinExistence type="inferred from homology"/>
<dbReference type="GO" id="GO:0010506">
    <property type="term" value="P:regulation of autophagy"/>
    <property type="evidence" value="ECO:0007669"/>
    <property type="project" value="InterPro"/>
</dbReference>
<dbReference type="GO" id="GO:0005524">
    <property type="term" value="F:ATP binding"/>
    <property type="evidence" value="ECO:0007669"/>
    <property type="project" value="UniProtKB-UniRule"/>
</dbReference>
<evidence type="ECO:0000313" key="8">
    <source>
        <dbReference type="EMBL" id="KAK7006030.1"/>
    </source>
</evidence>
<reference evidence="8 9" key="1">
    <citation type="journal article" date="2024" name="J Genomics">
        <title>Draft genome sequencing and assembly of Favolaschia claudopus CIRM-BRFM 2984 isolated from oak limbs.</title>
        <authorList>
            <person name="Navarro D."/>
            <person name="Drula E."/>
            <person name="Chaduli D."/>
            <person name="Cazenave R."/>
            <person name="Ahrendt S."/>
            <person name="Wang J."/>
            <person name="Lipzen A."/>
            <person name="Daum C."/>
            <person name="Barry K."/>
            <person name="Grigoriev I.V."/>
            <person name="Favel A."/>
            <person name="Rosso M.N."/>
            <person name="Martin F."/>
        </authorList>
    </citation>
    <scope>NUCLEOTIDE SEQUENCE [LARGE SCALE GENOMIC DNA]</scope>
    <source>
        <strain evidence="8 9">CIRM-BRFM 2984</strain>
    </source>
</reference>
<evidence type="ECO:0000256" key="1">
    <source>
        <dbReference type="ARBA" id="ARBA00005575"/>
    </source>
</evidence>
<dbReference type="GO" id="GO:0004674">
    <property type="term" value="F:protein serine/threonine kinase activity"/>
    <property type="evidence" value="ECO:0007669"/>
    <property type="project" value="InterPro"/>
</dbReference>
<feature type="compositionally biased region" description="Basic residues" evidence="5">
    <location>
        <begin position="725"/>
        <end position="734"/>
    </location>
</feature>
<feature type="region of interest" description="Disordered" evidence="5">
    <location>
        <begin position="492"/>
        <end position="537"/>
    </location>
</feature>
<dbReference type="InterPro" id="IPR000719">
    <property type="entry name" value="Prot_kinase_dom"/>
</dbReference>
<evidence type="ECO:0000256" key="2">
    <source>
        <dbReference type="ARBA" id="ARBA00022741"/>
    </source>
</evidence>
<feature type="region of interest" description="Disordered" evidence="5">
    <location>
        <begin position="1"/>
        <end position="29"/>
    </location>
</feature>
<dbReference type="PROSITE" id="PS50006">
    <property type="entry name" value="FHA_DOMAIN"/>
    <property type="match status" value="1"/>
</dbReference>
<dbReference type="PROSITE" id="PS00108">
    <property type="entry name" value="PROTEIN_KINASE_ST"/>
    <property type="match status" value="1"/>
</dbReference>
<feature type="region of interest" description="Disordered" evidence="5">
    <location>
        <begin position="554"/>
        <end position="734"/>
    </location>
</feature>
<dbReference type="PANTHER" id="PTHR24348:SF68">
    <property type="entry name" value="SERINE_THREONINE-PROTEIN KINASE ATG1C"/>
    <property type="match status" value="1"/>
</dbReference>
<evidence type="ECO:0000256" key="5">
    <source>
        <dbReference type="SAM" id="MobiDB-lite"/>
    </source>
</evidence>
<dbReference type="SUPFAM" id="SSF49879">
    <property type="entry name" value="SMAD/FHA domain"/>
    <property type="match status" value="1"/>
</dbReference>
<comment type="caution">
    <text evidence="8">The sequence shown here is derived from an EMBL/GenBank/DDBJ whole genome shotgun (WGS) entry which is preliminary data.</text>
</comment>
<dbReference type="SUPFAM" id="SSF56112">
    <property type="entry name" value="Protein kinase-like (PK-like)"/>
    <property type="match status" value="1"/>
</dbReference>
<feature type="binding site" evidence="4">
    <location>
        <position position="196"/>
    </location>
    <ligand>
        <name>ATP</name>
        <dbReference type="ChEBI" id="CHEBI:30616"/>
    </ligand>
</feature>
<dbReference type="InterPro" id="IPR045269">
    <property type="entry name" value="Atg1-like"/>
</dbReference>
<accession>A0AAW0ABK0</accession>
<feature type="compositionally biased region" description="Basic and acidic residues" evidence="5">
    <location>
        <begin position="675"/>
        <end position="684"/>
    </location>
</feature>
<evidence type="ECO:0000259" key="6">
    <source>
        <dbReference type="PROSITE" id="PS50006"/>
    </source>
</evidence>
<evidence type="ECO:0000313" key="9">
    <source>
        <dbReference type="Proteomes" id="UP001362999"/>
    </source>
</evidence>
<name>A0AAW0ABK0_9AGAR</name>
<dbReference type="InterPro" id="IPR008984">
    <property type="entry name" value="SMAD_FHA_dom_sf"/>
</dbReference>
<keyword evidence="2 4" id="KW-0547">Nucleotide-binding</keyword>
<dbReference type="EMBL" id="JAWWNJ010000077">
    <property type="protein sequence ID" value="KAK7006030.1"/>
    <property type="molecule type" value="Genomic_DNA"/>
</dbReference>
<feature type="compositionally biased region" description="Acidic residues" evidence="5">
    <location>
        <begin position="577"/>
        <end position="587"/>
    </location>
</feature>
<evidence type="ECO:0000256" key="4">
    <source>
        <dbReference type="PROSITE-ProRule" id="PRU10141"/>
    </source>
</evidence>
<organism evidence="8 9">
    <name type="scientific">Favolaschia claudopus</name>
    <dbReference type="NCBI Taxonomy" id="2862362"/>
    <lineage>
        <taxon>Eukaryota</taxon>
        <taxon>Fungi</taxon>
        <taxon>Dikarya</taxon>
        <taxon>Basidiomycota</taxon>
        <taxon>Agaricomycotina</taxon>
        <taxon>Agaricomycetes</taxon>
        <taxon>Agaricomycetidae</taxon>
        <taxon>Agaricales</taxon>
        <taxon>Marasmiineae</taxon>
        <taxon>Mycenaceae</taxon>
        <taxon>Favolaschia</taxon>
    </lineage>
</organism>
<dbReference type="PANTHER" id="PTHR24348">
    <property type="entry name" value="SERINE/THREONINE-PROTEIN KINASE UNC-51-RELATED"/>
    <property type="match status" value="1"/>
</dbReference>
<dbReference type="CDD" id="cd05117">
    <property type="entry name" value="STKc_CAMK"/>
    <property type="match status" value="1"/>
</dbReference>
<sequence>MDGDAFIEDLTQPQEDQTQTQPLTQSDPVESTEKLWGYLQPCRSLALHRVELEKLGPQVPVEVKIGRNPSNLVIFPGFKISNFHAIIRWNGEENAASEIIIEDKSSNGTFVNGEKIGKGSHRLLKDGNEIAFGVATRSMEQDGLYDYRFIFRDLVSGVVKRALYNSYDLSTELGKGSFATVFKALHKASGEWVAVKVIHETKRQAGPTATINTAAKQAAQNINTSREINIMENLRHPNICQLREVFWNANGSIDLVLELIEGGDLLDFILKHGGLDESMSKHITFQLCQALAYIHEKGITHRDLKPENVLLTAHNPPIVKVADFGLAKIVDSMTMLKTMCGTPSYLAPEVVSQHNNSGYDSLVDSWSVGVILFSMISNTTPFIDSSDQDLRTRILTREIEWGQLDLKPLSDNVHDFIRRLLEFQPCDRMKLADALLHPWFEGYQLSHHLDYPQLHADGSTVSRSSLSEDVSMRTAEQLSFNESVSQGIEHLKLNGSAGGSGLPTHEADANGDAMEDGVDVHSTRSMTPPGLTELKKGGLHRRADILQHAADAGLKPAEPSPEMVNYLSQSQGQGYREEEEEEEDPEPEAGSSALPPPPTSASGPPPLSTSEPPSPNTELPPPPSSATSSNGKGPNKRVHSELTPLTEDMEDVIGNGVSGGSSPLSSLSDIPPAEPQRKKGRSTEDGQTTKAARGRRGTGATTRKGRTKADSAEEAQQQSPVATRRSTRTKAAKS</sequence>
<protein>
    <submittedName>
        <fullName evidence="8">Pkinase-domain-containing protein</fullName>
    </submittedName>
</protein>
<dbReference type="SMART" id="SM00240">
    <property type="entry name" value="FHA"/>
    <property type="match status" value="1"/>
</dbReference>
<evidence type="ECO:0000259" key="7">
    <source>
        <dbReference type="PROSITE" id="PS50011"/>
    </source>
</evidence>
<dbReference type="Gene3D" id="1.10.510.10">
    <property type="entry name" value="Transferase(Phosphotransferase) domain 1"/>
    <property type="match status" value="1"/>
</dbReference>
<keyword evidence="3 4" id="KW-0067">ATP-binding</keyword>
<dbReference type="InterPro" id="IPR008271">
    <property type="entry name" value="Ser/Thr_kinase_AS"/>
</dbReference>
<feature type="compositionally biased region" description="Low complexity" evidence="5">
    <location>
        <begin position="8"/>
        <end position="25"/>
    </location>
</feature>
<dbReference type="AlphaFoldDB" id="A0AAW0ABK0"/>
<feature type="domain" description="FHA" evidence="6">
    <location>
        <begin position="63"/>
        <end position="116"/>
    </location>
</feature>
<gene>
    <name evidence="8" type="ORF">R3P38DRAFT_3214953</name>
</gene>
<keyword evidence="9" id="KW-1185">Reference proteome</keyword>
<dbReference type="Pfam" id="PF00069">
    <property type="entry name" value="Pkinase"/>
    <property type="match status" value="1"/>
</dbReference>